<keyword evidence="5" id="KW-0411">Iron-sulfur</keyword>
<dbReference type="eggNOG" id="arCOG00333">
    <property type="taxonomic scope" value="Archaea"/>
</dbReference>
<dbReference type="STRING" id="351160.LRC216"/>
<protein>
    <submittedName>
        <fullName evidence="7">Predicted fumarate reductase/succinate dehydrogenase Fe-S cluster-binding component (HdrD-like)</fullName>
    </submittedName>
</protein>
<evidence type="ECO:0000256" key="2">
    <source>
        <dbReference type="ARBA" id="ARBA00022723"/>
    </source>
</evidence>
<dbReference type="RefSeq" id="WP_012037279.1">
    <property type="nucleotide sequence ID" value="NC_009464.1"/>
</dbReference>
<dbReference type="GO" id="GO:0016491">
    <property type="term" value="F:oxidoreductase activity"/>
    <property type="evidence" value="ECO:0007669"/>
    <property type="project" value="UniProtKB-ARBA"/>
</dbReference>
<evidence type="ECO:0000256" key="3">
    <source>
        <dbReference type="ARBA" id="ARBA00022737"/>
    </source>
</evidence>
<dbReference type="PANTHER" id="PTHR32479:SF19">
    <property type="entry name" value="ANAEROBIC GLYCEROL-3-PHOSPHATE DEHYDROGENASE SUBUNIT C"/>
    <property type="match status" value="1"/>
</dbReference>
<keyword evidence="1" id="KW-0004">4Fe-4S</keyword>
<dbReference type="InterPro" id="IPR009051">
    <property type="entry name" value="Helical_ferredxn"/>
</dbReference>
<dbReference type="PROSITE" id="PS00198">
    <property type="entry name" value="4FE4S_FER_1"/>
    <property type="match status" value="1"/>
</dbReference>
<gene>
    <name evidence="7" type="ORF">LRC216</name>
</gene>
<evidence type="ECO:0000313" key="8">
    <source>
        <dbReference type="Proteomes" id="UP000000663"/>
    </source>
</evidence>
<dbReference type="InterPro" id="IPR017900">
    <property type="entry name" value="4Fe4S_Fe_S_CS"/>
</dbReference>
<keyword evidence="8" id="KW-1185">Reference proteome</keyword>
<name>Q0W8T2_METAR</name>
<dbReference type="GeneID" id="5143572"/>
<accession>Q0W8T2</accession>
<keyword evidence="4" id="KW-0408">Iron</keyword>
<dbReference type="KEGG" id="rci:LRC216"/>
<dbReference type="Pfam" id="PF13187">
    <property type="entry name" value="Fer4_9"/>
    <property type="match status" value="1"/>
</dbReference>
<dbReference type="GO" id="GO:0046872">
    <property type="term" value="F:metal ion binding"/>
    <property type="evidence" value="ECO:0007669"/>
    <property type="project" value="UniProtKB-KW"/>
</dbReference>
<feature type="domain" description="4Fe-4S ferredoxin-type" evidence="6">
    <location>
        <begin position="3"/>
        <end position="32"/>
    </location>
</feature>
<dbReference type="InterPro" id="IPR004017">
    <property type="entry name" value="Cys_rich_dom"/>
</dbReference>
<dbReference type="Proteomes" id="UP000000663">
    <property type="component" value="Chromosome"/>
</dbReference>
<dbReference type="EMBL" id="AM114193">
    <property type="protein sequence ID" value="CAJ35211.1"/>
    <property type="molecule type" value="Genomic_DNA"/>
</dbReference>
<evidence type="ECO:0000256" key="5">
    <source>
        <dbReference type="ARBA" id="ARBA00023014"/>
    </source>
</evidence>
<dbReference type="AlphaFoldDB" id="Q0W8T2"/>
<dbReference type="PANTHER" id="PTHR32479">
    <property type="entry name" value="GLYCOLATE OXIDASE IRON-SULFUR SUBUNIT"/>
    <property type="match status" value="1"/>
</dbReference>
<dbReference type="GO" id="GO:0051539">
    <property type="term" value="F:4 iron, 4 sulfur cluster binding"/>
    <property type="evidence" value="ECO:0007669"/>
    <property type="project" value="UniProtKB-KW"/>
</dbReference>
<keyword evidence="2" id="KW-0479">Metal-binding</keyword>
<sequence length="330" mass="36607">MSDRVPMNGEMCVKCGICEAVCPSRLSSLRSLDLDRSGALPEEIVNCTTCNRCVASCPRSVPITKAIERMRQSMTTQGYAETLANLSAYGTSIVPTSPCNVDVKSCKVAYFAGCLTNHRMGGIAASVEYTLDYLGIEFTRIPEVCCGSPLNRIGRFDLARKMLEKNLGMLRSLGVETVITSCPGCTSTLMEYQDEFEVLHYLDLYDRHRLYTDVDKSDRVATMQFPCHLYRNVSPYTMIIAEQILSAMYDYRRMPEADRCCGAGGGVRRNDLALSRQLKARKVDDIRAMAPDIVITACPQCKVHLSEDVPGIEDLSVVLARALGFSQHEF</sequence>
<dbReference type="InterPro" id="IPR017896">
    <property type="entry name" value="4Fe4S_Fe-S-bd"/>
</dbReference>
<organism evidence="7 8">
    <name type="scientific">Methanocella arvoryzae (strain DSM 22066 / NBRC 105507 / MRE50)</name>
    <dbReference type="NCBI Taxonomy" id="351160"/>
    <lineage>
        <taxon>Archaea</taxon>
        <taxon>Methanobacteriati</taxon>
        <taxon>Methanobacteriota</taxon>
        <taxon>Stenosarchaea group</taxon>
        <taxon>Methanomicrobia</taxon>
        <taxon>Methanocellales</taxon>
        <taxon>Methanocellaceae</taxon>
        <taxon>Methanocella</taxon>
    </lineage>
</organism>
<proteinExistence type="predicted"/>
<dbReference type="SUPFAM" id="SSF46548">
    <property type="entry name" value="alpha-helical ferredoxin"/>
    <property type="match status" value="1"/>
</dbReference>
<reference evidence="7 8" key="1">
    <citation type="journal article" date="2006" name="Science">
        <title>Genome of rice cluster I archaea -- the key methane producers in the rice rhizosphere.</title>
        <authorList>
            <person name="Erkel C."/>
            <person name="Kube M."/>
            <person name="Reinhardt R."/>
            <person name="Liesack W."/>
        </authorList>
    </citation>
    <scope>NUCLEOTIDE SEQUENCE [LARGE SCALE GENOMIC DNA]</scope>
    <source>
        <strain evidence="8">DSM 22066 / NBRC 105507 / MRE50</strain>
    </source>
</reference>
<dbReference type="Pfam" id="PF02754">
    <property type="entry name" value="CCG"/>
    <property type="match status" value="2"/>
</dbReference>
<dbReference type="Gene3D" id="1.10.1060.10">
    <property type="entry name" value="Alpha-helical ferredoxin"/>
    <property type="match status" value="1"/>
</dbReference>
<evidence type="ECO:0000256" key="4">
    <source>
        <dbReference type="ARBA" id="ARBA00023004"/>
    </source>
</evidence>
<keyword evidence="3" id="KW-0677">Repeat</keyword>
<evidence type="ECO:0000259" key="6">
    <source>
        <dbReference type="PROSITE" id="PS51379"/>
    </source>
</evidence>
<dbReference type="PROSITE" id="PS51379">
    <property type="entry name" value="4FE4S_FER_2"/>
    <property type="match status" value="1"/>
</dbReference>
<evidence type="ECO:0000256" key="1">
    <source>
        <dbReference type="ARBA" id="ARBA00022485"/>
    </source>
</evidence>
<evidence type="ECO:0000313" key="7">
    <source>
        <dbReference type="EMBL" id="CAJ35211.1"/>
    </source>
</evidence>